<evidence type="ECO:0000313" key="4">
    <source>
        <dbReference type="Proteomes" id="UP000245697"/>
    </source>
</evidence>
<evidence type="ECO:0000259" key="2">
    <source>
        <dbReference type="Pfam" id="PF13592"/>
    </source>
</evidence>
<proteinExistence type="predicted"/>
<comment type="caution">
    <text evidence="3">The sequence shown here is derived from an EMBL/GenBank/DDBJ whole genome shotgun (WGS) entry which is preliminary data.</text>
</comment>
<reference evidence="3 4" key="1">
    <citation type="submission" date="2018-05" db="EMBL/GenBank/DDBJ databases">
        <title>Genomic Encyclopedia of Archaeal and Bacterial Type Strains, Phase II (KMG-II): from individual species to whole genera.</title>
        <authorList>
            <person name="Goeker M."/>
        </authorList>
    </citation>
    <scope>NUCLEOTIDE SEQUENCE [LARGE SCALE GENOMIC DNA]</scope>
    <source>
        <strain evidence="3 4">DSM 45184</strain>
    </source>
</reference>
<evidence type="ECO:0000313" key="3">
    <source>
        <dbReference type="EMBL" id="PWK29119.1"/>
    </source>
</evidence>
<feature type="region of interest" description="Disordered" evidence="1">
    <location>
        <begin position="237"/>
        <end position="284"/>
    </location>
</feature>
<accession>A0A316EJU1</accession>
<feature type="region of interest" description="Disordered" evidence="1">
    <location>
        <begin position="204"/>
        <end position="225"/>
    </location>
</feature>
<dbReference type="Proteomes" id="UP000245697">
    <property type="component" value="Unassembled WGS sequence"/>
</dbReference>
<name>A0A316EJU1_9ACTN</name>
<dbReference type="AlphaFoldDB" id="A0A316EJU1"/>
<dbReference type="InterPro" id="IPR025959">
    <property type="entry name" value="Winged_HTH_dom"/>
</dbReference>
<protein>
    <submittedName>
        <fullName evidence="3">Winged helix-turn-helix protein</fullName>
    </submittedName>
</protein>
<organism evidence="3 4">
    <name type="scientific">Actinoplanes xinjiangensis</name>
    <dbReference type="NCBI Taxonomy" id="512350"/>
    <lineage>
        <taxon>Bacteria</taxon>
        <taxon>Bacillati</taxon>
        <taxon>Actinomycetota</taxon>
        <taxon>Actinomycetes</taxon>
        <taxon>Micromonosporales</taxon>
        <taxon>Micromonosporaceae</taxon>
        <taxon>Actinoplanes</taxon>
    </lineage>
</organism>
<feature type="region of interest" description="Disordered" evidence="1">
    <location>
        <begin position="1"/>
        <end position="32"/>
    </location>
</feature>
<feature type="domain" description="Winged helix-turn helix" evidence="2">
    <location>
        <begin position="159"/>
        <end position="198"/>
    </location>
</feature>
<keyword evidence="4" id="KW-1185">Reference proteome</keyword>
<gene>
    <name evidence="3" type="ORF">BC793_14733</name>
</gene>
<dbReference type="Pfam" id="PF13592">
    <property type="entry name" value="HTH_33"/>
    <property type="match status" value="1"/>
</dbReference>
<evidence type="ECO:0000256" key="1">
    <source>
        <dbReference type="SAM" id="MobiDB-lite"/>
    </source>
</evidence>
<dbReference type="EMBL" id="QGGR01000047">
    <property type="protein sequence ID" value="PWK29119.1"/>
    <property type="molecule type" value="Genomic_DNA"/>
</dbReference>
<sequence length="284" mass="31249">MVSNCARPSPKVCADRADSGPSSQPARQRAQHRLPTTDLDLAELVHCGWSCRGCSSPVIVVGPGDEVCRWRWGCPRGGGRSGRRCGARRRGGLLRGCRCRRSRPGCGCRRLRCTGGGPVARTPWHRRGPAAVGAGWMGLGCGGWPRRWMRGPAAHGFGDDQRWTLIRVPDLIARMFRTRYTLRGTSCLLHRIGWSVQVRRIGPSSVTRRRSRRGGGRCGRRENGSGAARRVDCFEDEAGQALRPPKARTWGRRGETPQIRSRARASGESRFPAWPATNPASVPE</sequence>